<keyword evidence="8" id="KW-1185">Reference proteome</keyword>
<dbReference type="InterPro" id="IPR006195">
    <property type="entry name" value="aa-tRNA-synth_II"/>
</dbReference>
<dbReference type="Pfam" id="PF00152">
    <property type="entry name" value="tRNA-synt_2"/>
    <property type="match status" value="1"/>
</dbReference>
<dbReference type="PANTHER" id="PTHR42918">
    <property type="entry name" value="LYSYL-TRNA SYNTHETASE"/>
    <property type="match status" value="1"/>
</dbReference>
<dbReference type="AlphaFoldDB" id="A0A1J8PAS5"/>
<dbReference type="Gene3D" id="3.30.930.10">
    <property type="entry name" value="Bira Bifunctional Protein, Domain 2"/>
    <property type="match status" value="1"/>
</dbReference>
<dbReference type="NCBIfam" id="TIGR00462">
    <property type="entry name" value="genX"/>
    <property type="match status" value="1"/>
</dbReference>
<dbReference type="PANTHER" id="PTHR42918:SF6">
    <property type="entry name" value="ELONGATION FACTOR P--(R)-BETA-LYSINE LIGASE"/>
    <property type="match status" value="1"/>
</dbReference>
<proteinExistence type="predicted"/>
<comment type="subunit">
    <text evidence="1">Homodimer.</text>
</comment>
<dbReference type="GO" id="GO:0000049">
    <property type="term" value="F:tRNA binding"/>
    <property type="evidence" value="ECO:0007669"/>
    <property type="project" value="TreeGrafter"/>
</dbReference>
<name>A0A1J8PAS5_9COXI</name>
<evidence type="ECO:0000256" key="4">
    <source>
        <dbReference type="ARBA" id="ARBA00022840"/>
    </source>
</evidence>
<evidence type="ECO:0000256" key="3">
    <source>
        <dbReference type="ARBA" id="ARBA00022741"/>
    </source>
</evidence>
<dbReference type="RefSeq" id="WP_071661908.1">
    <property type="nucleotide sequence ID" value="NZ_LUKY01000027.1"/>
</dbReference>
<dbReference type="GO" id="GO:0006430">
    <property type="term" value="P:lysyl-tRNA aminoacylation"/>
    <property type="evidence" value="ECO:0007669"/>
    <property type="project" value="InterPro"/>
</dbReference>
<protein>
    <submittedName>
        <fullName evidence="7">PoxB regulator PoxA</fullName>
    </submittedName>
</protein>
<evidence type="ECO:0000256" key="2">
    <source>
        <dbReference type="ARBA" id="ARBA00022598"/>
    </source>
</evidence>
<keyword evidence="4" id="KW-0067">ATP-binding</keyword>
<dbReference type="STRING" id="1225476.A1D18_00725"/>
<dbReference type="Proteomes" id="UP000183924">
    <property type="component" value="Unassembled WGS sequence"/>
</dbReference>
<dbReference type="InterPro" id="IPR004525">
    <property type="entry name" value="EpmA"/>
</dbReference>
<dbReference type="GO" id="GO:0005829">
    <property type="term" value="C:cytosol"/>
    <property type="evidence" value="ECO:0007669"/>
    <property type="project" value="TreeGrafter"/>
</dbReference>
<evidence type="ECO:0000313" key="8">
    <source>
        <dbReference type="Proteomes" id="UP000183924"/>
    </source>
</evidence>
<dbReference type="OrthoDB" id="9802326at2"/>
<accession>A0A1J8PAS5</accession>
<feature type="domain" description="Aminoacyl-transfer RNA synthetases class-II family profile" evidence="6">
    <location>
        <begin position="21"/>
        <end position="323"/>
    </location>
</feature>
<sequence length="327" mass="37713">MTKFKKNVWQPTATLSMLRCRAKLLEAIREFFVEREVLEVETPVLSHATVTDPHLHSFQTQYCLDHPDHQQTLYLQTSPEFAMKRLLAVGSGPIYQISKAFRNQGESGRYHNPEFSLLEWYRPGYNHHQLMDEVETLLKRLLVCESAQRFSYAEIFQRYLKINPHLLSLKNSKQLAAHLGLTTENLNLNTVEDYLNFLMSHVIEPQLPKQLIFIYDFPVGLAALAKIRHETTPVAERFEVYLKGIELANGFHELNDANEQKLRFQNDLCTRAKNHSPQIPLDQYLLAALTHGLPDCSGVALGIDRLLMLMEKVDEISEVLSFPIQRS</sequence>
<evidence type="ECO:0000256" key="1">
    <source>
        <dbReference type="ARBA" id="ARBA00011738"/>
    </source>
</evidence>
<dbReference type="SUPFAM" id="SSF55681">
    <property type="entry name" value="Class II aaRS and biotin synthetases"/>
    <property type="match status" value="1"/>
</dbReference>
<evidence type="ECO:0000259" key="6">
    <source>
        <dbReference type="PROSITE" id="PS50862"/>
    </source>
</evidence>
<reference evidence="7 8" key="1">
    <citation type="submission" date="2016-03" db="EMBL/GenBank/DDBJ databases">
        <title>Comparative genomics of Rickettsiella.</title>
        <authorList>
            <person name="Chandler C."/>
            <person name="Wang Y."/>
        </authorList>
    </citation>
    <scope>NUCLEOTIDE SEQUENCE [LARGE SCALE GENOMIC DNA]</scope>
    <source>
        <strain evidence="7 8">RCFS May 2013</strain>
    </source>
</reference>
<dbReference type="FunFam" id="3.30.930.10:FF:000017">
    <property type="entry name" value="Elongation factor P--(R)-beta-lysine ligase"/>
    <property type="match status" value="1"/>
</dbReference>
<organism evidence="7 8">
    <name type="scientific">Candidatus Rickettsiella isopodorum</name>
    <dbReference type="NCBI Taxonomy" id="1225476"/>
    <lineage>
        <taxon>Bacteria</taxon>
        <taxon>Pseudomonadati</taxon>
        <taxon>Pseudomonadota</taxon>
        <taxon>Gammaproteobacteria</taxon>
        <taxon>Legionellales</taxon>
        <taxon>Coxiellaceae</taxon>
        <taxon>Rickettsiella</taxon>
    </lineage>
</organism>
<evidence type="ECO:0000256" key="5">
    <source>
        <dbReference type="ARBA" id="ARBA00052794"/>
    </source>
</evidence>
<keyword evidence="2" id="KW-0436">Ligase</keyword>
<dbReference type="InterPro" id="IPR045864">
    <property type="entry name" value="aa-tRNA-synth_II/BPL/LPL"/>
</dbReference>
<dbReference type="GO" id="GO:0005524">
    <property type="term" value="F:ATP binding"/>
    <property type="evidence" value="ECO:0007669"/>
    <property type="project" value="UniProtKB-KW"/>
</dbReference>
<keyword evidence="3" id="KW-0547">Nucleotide-binding</keyword>
<evidence type="ECO:0000313" key="7">
    <source>
        <dbReference type="EMBL" id="OIZ96123.1"/>
    </source>
</evidence>
<dbReference type="PROSITE" id="PS50862">
    <property type="entry name" value="AA_TRNA_LIGASE_II"/>
    <property type="match status" value="1"/>
</dbReference>
<dbReference type="GO" id="GO:0004824">
    <property type="term" value="F:lysine-tRNA ligase activity"/>
    <property type="evidence" value="ECO:0007669"/>
    <property type="project" value="InterPro"/>
</dbReference>
<dbReference type="InterPro" id="IPR004364">
    <property type="entry name" value="Aa-tRNA-synt_II"/>
</dbReference>
<gene>
    <name evidence="7" type="ORF">A1D18_00725</name>
</gene>
<dbReference type="NCBIfam" id="NF006828">
    <property type="entry name" value="PRK09350.1"/>
    <property type="match status" value="1"/>
</dbReference>
<comment type="catalytic activity">
    <reaction evidence="5">
        <text>D-beta-lysine + L-lysyl-[protein] + ATP = N(6)-((3R)-3,6-diaminohexanoyl)-L-lysyl-[protein] + AMP + diphosphate + H(+)</text>
        <dbReference type="Rhea" id="RHEA:83435"/>
        <dbReference type="Rhea" id="RHEA-COMP:9752"/>
        <dbReference type="Rhea" id="RHEA-COMP:20131"/>
        <dbReference type="ChEBI" id="CHEBI:15378"/>
        <dbReference type="ChEBI" id="CHEBI:29969"/>
        <dbReference type="ChEBI" id="CHEBI:30616"/>
        <dbReference type="ChEBI" id="CHEBI:33019"/>
        <dbReference type="ChEBI" id="CHEBI:84138"/>
        <dbReference type="ChEBI" id="CHEBI:156053"/>
        <dbReference type="ChEBI" id="CHEBI:456215"/>
    </reaction>
    <physiologicalReaction direction="left-to-right" evidence="5">
        <dbReference type="Rhea" id="RHEA:83436"/>
    </physiologicalReaction>
</comment>
<dbReference type="EMBL" id="LUKY01000027">
    <property type="protein sequence ID" value="OIZ96123.1"/>
    <property type="molecule type" value="Genomic_DNA"/>
</dbReference>
<comment type="caution">
    <text evidence="7">The sequence shown here is derived from an EMBL/GenBank/DDBJ whole genome shotgun (WGS) entry which is preliminary data.</text>
</comment>